<evidence type="ECO:0000313" key="5">
    <source>
        <dbReference type="Proteomes" id="UP000309186"/>
    </source>
</evidence>
<proteinExistence type="predicted"/>
<feature type="compositionally biased region" description="Basic residues" evidence="1">
    <location>
        <begin position="38"/>
        <end position="52"/>
    </location>
</feature>
<dbReference type="OrthoDB" id="8603552at2"/>
<dbReference type="Pfam" id="PF03889">
    <property type="entry name" value="ArfA"/>
    <property type="match status" value="1"/>
</dbReference>
<dbReference type="KEGG" id="pphe:PP2015_1587"/>
<dbReference type="EMBL" id="PPSW01000006">
    <property type="protein sequence ID" value="TLX48594.1"/>
    <property type="molecule type" value="Genomic_DNA"/>
</dbReference>
<dbReference type="Proteomes" id="UP000061457">
    <property type="component" value="Chromosome I"/>
</dbReference>
<sequence length="60" mass="6920">MSKNKKYQHDHHRGEIKDNAIKALVTSVLFKSKVEKPKKGKGSYQRSNKHKGREPYLKAA</sequence>
<keyword evidence="4" id="KW-1185">Reference proteome</keyword>
<protein>
    <submittedName>
        <fullName evidence="3">Ribosome alternative rescue factor ArfA</fullName>
    </submittedName>
</protein>
<dbReference type="AlphaFoldDB" id="A0A0S2K1A6"/>
<name>A0A0S2K1A6_9GAMM</name>
<gene>
    <name evidence="3" type="ORF">C1E24_03855</name>
    <name evidence="2" type="ORF">PP2015_1587</name>
</gene>
<feature type="region of interest" description="Disordered" evidence="1">
    <location>
        <begin position="32"/>
        <end position="60"/>
    </location>
</feature>
<dbReference type="GO" id="GO:0072344">
    <property type="term" value="P:rescue of stalled ribosome"/>
    <property type="evidence" value="ECO:0007669"/>
    <property type="project" value="InterPro"/>
</dbReference>
<accession>A0A0S2K1A6</accession>
<dbReference type="PATRIC" id="fig|161398.10.peg.1612"/>
<reference evidence="2 4" key="1">
    <citation type="submission" date="2015-11" db="EMBL/GenBank/DDBJ databases">
        <authorList>
            <person name="Zhang Y."/>
            <person name="Guo Z."/>
        </authorList>
    </citation>
    <scope>NUCLEOTIDE SEQUENCE [LARGE SCALE GENOMIC DNA]</scope>
    <source>
        <strain evidence="2 4">KCTC 12086</strain>
    </source>
</reference>
<evidence type="ECO:0000313" key="3">
    <source>
        <dbReference type="EMBL" id="TLX48594.1"/>
    </source>
</evidence>
<dbReference type="STRING" id="161398.PP2015_1587"/>
<evidence type="ECO:0000256" key="1">
    <source>
        <dbReference type="SAM" id="MobiDB-lite"/>
    </source>
</evidence>
<dbReference type="Proteomes" id="UP000309186">
    <property type="component" value="Unassembled WGS sequence"/>
</dbReference>
<evidence type="ECO:0000313" key="2">
    <source>
        <dbReference type="EMBL" id="ALO42091.1"/>
    </source>
</evidence>
<dbReference type="RefSeq" id="WP_058029774.1">
    <property type="nucleotide sequence ID" value="NZ_CP013187.1"/>
</dbReference>
<organism evidence="2 4">
    <name type="scientific">Pseudoalteromonas phenolica</name>
    <dbReference type="NCBI Taxonomy" id="161398"/>
    <lineage>
        <taxon>Bacteria</taxon>
        <taxon>Pseudomonadati</taxon>
        <taxon>Pseudomonadota</taxon>
        <taxon>Gammaproteobacteria</taxon>
        <taxon>Alteromonadales</taxon>
        <taxon>Pseudoalteromonadaceae</taxon>
        <taxon>Pseudoalteromonas</taxon>
    </lineage>
</organism>
<dbReference type="InterPro" id="IPR005589">
    <property type="entry name" value="ArfA"/>
</dbReference>
<evidence type="ECO:0000313" key="4">
    <source>
        <dbReference type="Proteomes" id="UP000061457"/>
    </source>
</evidence>
<reference evidence="3 5" key="2">
    <citation type="submission" date="2018-01" db="EMBL/GenBank/DDBJ databases">
        <title>Co-occurrence of chitin degradation, pigmentation and bioactivity in marine Pseudoalteromonas.</title>
        <authorList>
            <person name="Paulsen S."/>
            <person name="Gram L."/>
            <person name="Machado H."/>
        </authorList>
    </citation>
    <scope>NUCLEOTIDE SEQUENCE [LARGE SCALE GENOMIC DNA]</scope>
    <source>
        <strain evidence="3 5">S3663</strain>
    </source>
</reference>
<dbReference type="EMBL" id="CP013187">
    <property type="protein sequence ID" value="ALO42091.1"/>
    <property type="molecule type" value="Genomic_DNA"/>
</dbReference>